<accession>A0A7W7QKW5</accession>
<evidence type="ECO:0000313" key="3">
    <source>
        <dbReference type="Proteomes" id="UP000552644"/>
    </source>
</evidence>
<dbReference type="InterPro" id="IPR003779">
    <property type="entry name" value="CMD-like"/>
</dbReference>
<dbReference type="PANTHER" id="PTHR33570:SF2">
    <property type="entry name" value="CARBOXYMUCONOLACTONE DECARBOXYLASE-LIKE DOMAIN-CONTAINING PROTEIN"/>
    <property type="match status" value="1"/>
</dbReference>
<dbReference type="InterPro" id="IPR029032">
    <property type="entry name" value="AhpD-like"/>
</dbReference>
<proteinExistence type="predicted"/>
<dbReference type="InterPro" id="IPR052512">
    <property type="entry name" value="4CMD/NDH-1_regulator"/>
</dbReference>
<keyword evidence="2" id="KW-0456">Lyase</keyword>
<dbReference type="RefSeq" id="WP_184714105.1">
    <property type="nucleotide sequence ID" value="NZ_JACHJP010000002.1"/>
</dbReference>
<sequence length="131" mass="14464">MSDRPQDPRHRRGLELMNEIDPADGQRKLDDFAGIAPDLGRFLIEFVFADIYSRSVLSLRERQFVRLSALAAMGIGDAPMRANINSALNVGLAASDIAETFIQCLPYAGFPRVINAMEQLKAIVEERSGQG</sequence>
<keyword evidence="3" id="KW-1185">Reference proteome</keyword>
<dbReference type="SUPFAM" id="SSF69118">
    <property type="entry name" value="AhpD-like"/>
    <property type="match status" value="1"/>
</dbReference>
<dbReference type="GO" id="GO:0051920">
    <property type="term" value="F:peroxiredoxin activity"/>
    <property type="evidence" value="ECO:0007669"/>
    <property type="project" value="InterPro"/>
</dbReference>
<protein>
    <submittedName>
        <fullName evidence="2">4-carboxymuconolactone decarboxylase</fullName>
        <ecNumber evidence="2">4.1.1.44</ecNumber>
    </submittedName>
</protein>
<gene>
    <name evidence="2" type="ORF">FHS44_002529</name>
</gene>
<dbReference type="Gene3D" id="1.20.1290.10">
    <property type="entry name" value="AhpD-like"/>
    <property type="match status" value="1"/>
</dbReference>
<dbReference type="AlphaFoldDB" id="A0A7W7QKW5"/>
<dbReference type="EC" id="4.1.1.44" evidence="2"/>
<dbReference type="Pfam" id="PF02627">
    <property type="entry name" value="CMD"/>
    <property type="match status" value="1"/>
</dbReference>
<dbReference type="Proteomes" id="UP000552644">
    <property type="component" value="Unassembled WGS sequence"/>
</dbReference>
<reference evidence="2 3" key="1">
    <citation type="submission" date="2020-08" db="EMBL/GenBank/DDBJ databases">
        <title>Genomic Encyclopedia of Type Strains, Phase III (KMG-III): the genomes of soil and plant-associated and newly described type strains.</title>
        <authorList>
            <person name="Whitman W."/>
        </authorList>
    </citation>
    <scope>NUCLEOTIDE SEQUENCE [LARGE SCALE GENOMIC DNA]</scope>
    <source>
        <strain evidence="2 3">CECT 8840</strain>
    </source>
</reference>
<comment type="caution">
    <text evidence="2">The sequence shown here is derived from an EMBL/GenBank/DDBJ whole genome shotgun (WGS) entry which is preliminary data.</text>
</comment>
<organism evidence="2 3">
    <name type="scientific">Streptosporangium saharense</name>
    <dbReference type="NCBI Taxonomy" id="1706840"/>
    <lineage>
        <taxon>Bacteria</taxon>
        <taxon>Bacillati</taxon>
        <taxon>Actinomycetota</taxon>
        <taxon>Actinomycetes</taxon>
        <taxon>Streptosporangiales</taxon>
        <taxon>Streptosporangiaceae</taxon>
        <taxon>Streptosporangium</taxon>
    </lineage>
</organism>
<feature type="domain" description="Carboxymuconolactone decarboxylase-like" evidence="1">
    <location>
        <begin position="37"/>
        <end position="121"/>
    </location>
</feature>
<dbReference type="GO" id="GO:0047575">
    <property type="term" value="F:4-carboxymuconolactone decarboxylase activity"/>
    <property type="evidence" value="ECO:0007669"/>
    <property type="project" value="UniProtKB-EC"/>
</dbReference>
<dbReference type="PANTHER" id="PTHR33570">
    <property type="entry name" value="4-CARBOXYMUCONOLACTONE DECARBOXYLASE FAMILY PROTEIN"/>
    <property type="match status" value="1"/>
</dbReference>
<evidence type="ECO:0000259" key="1">
    <source>
        <dbReference type="Pfam" id="PF02627"/>
    </source>
</evidence>
<dbReference type="EMBL" id="JACHJP010000002">
    <property type="protein sequence ID" value="MBB4915444.1"/>
    <property type="molecule type" value="Genomic_DNA"/>
</dbReference>
<evidence type="ECO:0000313" key="2">
    <source>
        <dbReference type="EMBL" id="MBB4915444.1"/>
    </source>
</evidence>
<name>A0A7W7QKW5_9ACTN</name>